<dbReference type="InterPro" id="IPR035911">
    <property type="entry name" value="MurE/MurF_N"/>
</dbReference>
<keyword evidence="8 10" id="KW-0131">Cell cycle</keyword>
<comment type="function">
    <text evidence="10 11">Involved in cell wall formation. Catalyzes the final step in the synthesis of UDP-N-acetylmuramoyl-pentapeptide, the precursor of murein.</text>
</comment>
<feature type="domain" description="Mur ligase C-terminal" evidence="13">
    <location>
        <begin position="320"/>
        <end position="445"/>
    </location>
</feature>
<dbReference type="InterPro" id="IPR000713">
    <property type="entry name" value="Mur_ligase_N"/>
</dbReference>
<keyword evidence="1 10" id="KW-0963">Cytoplasm</keyword>
<evidence type="ECO:0000313" key="15">
    <source>
        <dbReference type="EMBL" id="MFD1426714.1"/>
    </source>
</evidence>
<dbReference type="PANTHER" id="PTHR43024">
    <property type="entry name" value="UDP-N-ACETYLMURAMOYL-TRIPEPTIDE--D-ALANYL-D-ALANINE LIGASE"/>
    <property type="match status" value="1"/>
</dbReference>
<keyword evidence="7 10" id="KW-0573">Peptidoglycan synthesis</keyword>
<comment type="pathway">
    <text evidence="10 11">Cell wall biogenesis; peptidoglycan biosynthesis.</text>
</comment>
<evidence type="ECO:0000313" key="16">
    <source>
        <dbReference type="Proteomes" id="UP001597282"/>
    </source>
</evidence>
<feature type="binding site" evidence="10">
    <location>
        <begin position="115"/>
        <end position="121"/>
    </location>
    <ligand>
        <name>ATP</name>
        <dbReference type="ChEBI" id="CHEBI:30616"/>
    </ligand>
</feature>
<dbReference type="Proteomes" id="UP001597282">
    <property type="component" value="Unassembled WGS sequence"/>
</dbReference>
<comment type="caution">
    <text evidence="15">The sequence shown here is derived from an EMBL/GenBank/DDBJ whole genome shotgun (WGS) entry which is preliminary data.</text>
</comment>
<dbReference type="InterPro" id="IPR004101">
    <property type="entry name" value="Mur_ligase_C"/>
</dbReference>
<evidence type="ECO:0000259" key="12">
    <source>
        <dbReference type="Pfam" id="PF01225"/>
    </source>
</evidence>
<evidence type="ECO:0000259" key="13">
    <source>
        <dbReference type="Pfam" id="PF02875"/>
    </source>
</evidence>
<evidence type="ECO:0000256" key="5">
    <source>
        <dbReference type="ARBA" id="ARBA00022840"/>
    </source>
</evidence>
<keyword evidence="4 10" id="KW-0547">Nucleotide-binding</keyword>
<keyword evidence="6 10" id="KW-0133">Cell shape</keyword>
<dbReference type="InterPro" id="IPR036615">
    <property type="entry name" value="Mur_ligase_C_dom_sf"/>
</dbReference>
<keyword evidence="5 10" id="KW-0067">ATP-binding</keyword>
<keyword evidence="3 10" id="KW-0132">Cell division</keyword>
<accession>A0ABW4C9S5</accession>
<dbReference type="HAMAP" id="MF_02019">
    <property type="entry name" value="MurF"/>
    <property type="match status" value="1"/>
</dbReference>
<dbReference type="Pfam" id="PF02875">
    <property type="entry name" value="Mur_ligase_C"/>
    <property type="match status" value="1"/>
</dbReference>
<dbReference type="Gene3D" id="3.40.1190.10">
    <property type="entry name" value="Mur-like, catalytic domain"/>
    <property type="match status" value="1"/>
</dbReference>
<evidence type="ECO:0000256" key="6">
    <source>
        <dbReference type="ARBA" id="ARBA00022960"/>
    </source>
</evidence>
<dbReference type="PANTHER" id="PTHR43024:SF1">
    <property type="entry name" value="UDP-N-ACETYLMURAMOYL-TRIPEPTIDE--D-ALANYL-D-ALANINE LIGASE"/>
    <property type="match status" value="1"/>
</dbReference>
<comment type="catalytic activity">
    <reaction evidence="10 11">
        <text>D-alanyl-D-alanine + UDP-N-acetyl-alpha-D-muramoyl-L-alanyl-gamma-D-glutamyl-meso-2,6-diaminopimelate + ATP = UDP-N-acetyl-alpha-D-muramoyl-L-alanyl-gamma-D-glutamyl-meso-2,6-diaminopimeloyl-D-alanyl-D-alanine + ADP + phosphate + H(+)</text>
        <dbReference type="Rhea" id="RHEA:28374"/>
        <dbReference type="ChEBI" id="CHEBI:15378"/>
        <dbReference type="ChEBI" id="CHEBI:30616"/>
        <dbReference type="ChEBI" id="CHEBI:43474"/>
        <dbReference type="ChEBI" id="CHEBI:57822"/>
        <dbReference type="ChEBI" id="CHEBI:61386"/>
        <dbReference type="ChEBI" id="CHEBI:83905"/>
        <dbReference type="ChEBI" id="CHEBI:456216"/>
        <dbReference type="EC" id="6.3.2.10"/>
    </reaction>
</comment>
<dbReference type="Gene3D" id="3.40.1390.10">
    <property type="entry name" value="MurE/MurF, N-terminal domain"/>
    <property type="match status" value="1"/>
</dbReference>
<gene>
    <name evidence="10 15" type="primary">murF</name>
    <name evidence="15" type="ORF">ACFQ4Y_07135</name>
</gene>
<proteinExistence type="inferred from homology"/>
<evidence type="ECO:0000256" key="11">
    <source>
        <dbReference type="RuleBase" id="RU004136"/>
    </source>
</evidence>
<dbReference type="RefSeq" id="WP_380164055.1">
    <property type="nucleotide sequence ID" value="NZ_JBHTNU010000005.1"/>
</dbReference>
<feature type="domain" description="Mur ligase central" evidence="14">
    <location>
        <begin position="113"/>
        <end position="297"/>
    </location>
</feature>
<reference evidence="16" key="1">
    <citation type="journal article" date="2019" name="Int. J. Syst. Evol. Microbiol.">
        <title>The Global Catalogue of Microorganisms (GCM) 10K type strain sequencing project: providing services to taxonomists for standard genome sequencing and annotation.</title>
        <authorList>
            <consortium name="The Broad Institute Genomics Platform"/>
            <consortium name="The Broad Institute Genome Sequencing Center for Infectious Disease"/>
            <person name="Wu L."/>
            <person name="Ma J."/>
        </authorList>
    </citation>
    <scope>NUCLEOTIDE SEQUENCE [LARGE SCALE GENOMIC DNA]</scope>
    <source>
        <strain evidence="16">S1</strain>
    </source>
</reference>
<protein>
    <recommendedName>
        <fullName evidence="10 11">UDP-N-acetylmuramoyl-tripeptide--D-alanyl-D-alanine ligase</fullName>
        <ecNumber evidence="10 11">6.3.2.10</ecNumber>
    </recommendedName>
    <alternativeName>
        <fullName evidence="10">D-alanyl-D-alanine-adding enzyme</fullName>
    </alternativeName>
</protein>
<evidence type="ECO:0000256" key="8">
    <source>
        <dbReference type="ARBA" id="ARBA00023306"/>
    </source>
</evidence>
<dbReference type="InterPro" id="IPR005863">
    <property type="entry name" value="UDP-N-AcMur_synth"/>
</dbReference>
<feature type="domain" description="Mur ligase N-terminal catalytic" evidence="12">
    <location>
        <begin position="27"/>
        <end position="103"/>
    </location>
</feature>
<keyword evidence="9 10" id="KW-0961">Cell wall biogenesis/degradation</keyword>
<dbReference type="EC" id="6.3.2.10" evidence="10 11"/>
<evidence type="ECO:0000259" key="14">
    <source>
        <dbReference type="Pfam" id="PF08245"/>
    </source>
</evidence>
<dbReference type="SUPFAM" id="SSF53623">
    <property type="entry name" value="MurD-like peptide ligases, catalytic domain"/>
    <property type="match status" value="1"/>
</dbReference>
<dbReference type="InterPro" id="IPR051046">
    <property type="entry name" value="MurCDEF_CellWall_CoF430Synth"/>
</dbReference>
<evidence type="ECO:0000256" key="7">
    <source>
        <dbReference type="ARBA" id="ARBA00022984"/>
    </source>
</evidence>
<dbReference type="InterPro" id="IPR013221">
    <property type="entry name" value="Mur_ligase_cen"/>
</dbReference>
<comment type="similarity">
    <text evidence="10">Belongs to the MurCDEF family. MurF subfamily.</text>
</comment>
<evidence type="ECO:0000256" key="2">
    <source>
        <dbReference type="ARBA" id="ARBA00022598"/>
    </source>
</evidence>
<evidence type="ECO:0000256" key="3">
    <source>
        <dbReference type="ARBA" id="ARBA00022618"/>
    </source>
</evidence>
<sequence>MQKTLIEITKGTHGKLVGGVSDSHLLVDGVSTDTRTLKPNHLYVPLIGERFDGHDFWMDAVRAGAAASLWSQEVPLPEDPPIIPLIQVEDTLSALQELAAAYRQELEVKVVGITGSNGKTTTKDLTAAILSTRYRVHRTQGNLNNHIGLPLTLLSMPPDTEVAVVEMGMNHAGEIARLSNIATPDLALVTNIGEAHLEFLGSRGAIADAKLEIREGLPSSGTLIINGDEPLLQERLVGEKRPVIRVGFEESNEDRILDLELKGRSGLAFSSSATHTRFETGLMGKHNALNALLGIQAARLLGLTETEIQEGLKRAEGSGRRLETSLASNGMLVVDDSYNASPTAVRAAIDWLTSLEGYGEKWVLLGDMLELGVQEEALHREVGSYAFQQGISQVFTLGERARWIAEGARAADPDRPVTHFNSVEEAVKTLRQQGGSGIALLVKASLMARLDRVVQQLTKGEIQG</sequence>
<comment type="subcellular location">
    <subcellularLocation>
        <location evidence="10 11">Cytoplasm</location>
    </subcellularLocation>
</comment>
<evidence type="ECO:0000256" key="4">
    <source>
        <dbReference type="ARBA" id="ARBA00022741"/>
    </source>
</evidence>
<evidence type="ECO:0000256" key="10">
    <source>
        <dbReference type="HAMAP-Rule" id="MF_02019"/>
    </source>
</evidence>
<dbReference type="Pfam" id="PF01225">
    <property type="entry name" value="Mur_ligase"/>
    <property type="match status" value="1"/>
</dbReference>
<dbReference type="NCBIfam" id="TIGR01143">
    <property type="entry name" value="murF"/>
    <property type="match status" value="1"/>
</dbReference>
<dbReference type="EMBL" id="JBHTNU010000005">
    <property type="protein sequence ID" value="MFD1426714.1"/>
    <property type="molecule type" value="Genomic_DNA"/>
</dbReference>
<dbReference type="Pfam" id="PF08245">
    <property type="entry name" value="Mur_ligase_M"/>
    <property type="match status" value="1"/>
</dbReference>
<organism evidence="15 16">
    <name type="scientific">Kroppenstedtia sanguinis</name>
    <dbReference type="NCBI Taxonomy" id="1380684"/>
    <lineage>
        <taxon>Bacteria</taxon>
        <taxon>Bacillati</taxon>
        <taxon>Bacillota</taxon>
        <taxon>Bacilli</taxon>
        <taxon>Bacillales</taxon>
        <taxon>Thermoactinomycetaceae</taxon>
        <taxon>Kroppenstedtia</taxon>
    </lineage>
</organism>
<dbReference type="Gene3D" id="3.90.190.20">
    <property type="entry name" value="Mur ligase, C-terminal domain"/>
    <property type="match status" value="1"/>
</dbReference>
<dbReference type="SUPFAM" id="SSF53244">
    <property type="entry name" value="MurD-like peptide ligases, peptide-binding domain"/>
    <property type="match status" value="1"/>
</dbReference>
<name>A0ABW4C9S5_9BACL</name>
<evidence type="ECO:0000256" key="9">
    <source>
        <dbReference type="ARBA" id="ARBA00023316"/>
    </source>
</evidence>
<keyword evidence="16" id="KW-1185">Reference proteome</keyword>
<evidence type="ECO:0000256" key="1">
    <source>
        <dbReference type="ARBA" id="ARBA00022490"/>
    </source>
</evidence>
<dbReference type="GO" id="GO:0047480">
    <property type="term" value="F:UDP-N-acetylmuramoyl-tripeptide-D-alanyl-D-alanine ligase activity"/>
    <property type="evidence" value="ECO:0007669"/>
    <property type="project" value="UniProtKB-EC"/>
</dbReference>
<dbReference type="SUPFAM" id="SSF63418">
    <property type="entry name" value="MurE/MurF N-terminal domain"/>
    <property type="match status" value="1"/>
</dbReference>
<keyword evidence="2 10" id="KW-0436">Ligase</keyword>
<dbReference type="InterPro" id="IPR036565">
    <property type="entry name" value="Mur-like_cat_sf"/>
</dbReference>